<dbReference type="Proteomes" id="UP001165090">
    <property type="component" value="Unassembled WGS sequence"/>
</dbReference>
<comment type="caution">
    <text evidence="2">The sequence shown here is derived from an EMBL/GenBank/DDBJ whole genome shotgun (WGS) entry which is preliminary data.</text>
</comment>
<feature type="non-terminal residue" evidence="2">
    <location>
        <position position="1"/>
    </location>
</feature>
<evidence type="ECO:0000313" key="3">
    <source>
        <dbReference type="Proteomes" id="UP001165090"/>
    </source>
</evidence>
<keyword evidence="3" id="KW-1185">Reference proteome</keyword>
<sequence length="395" mass="43357">IYQSFRGFGNGLLWIDIIDKYDQYGTAARANRLQCPLFTAACRLIKILNHVGVRAERFSVAEITLSGWRLFSWAMRKHNRDDTREVVRLKGDWTQRGFCGSTLTKSCKRSKRDSRLVSGEDGVAAQDGTLLSYSIPQIPPEGYILAACDDETSGVKFWLDTLQGGGLLGRQPSLRSSTPAKPEPCSWLRNQSSVHPRHPTAFRDAAMFATWNKANIAVPDPPDLSIADFRQANNDCRQAILQLDDSILPSIPAHDSPPLAEVRGESTPFAVARNSAYPEGAVMIEAVAAEKVRCHGGNLPKYAGGHQADSPGVSAQDGEVPQVPPGRRAPMSSPFAIMSTKVFYDDLKNDLALAKDSERPTRGPCPGDSRHWHGFVLTPTNSKVPCRVAVHRLRS</sequence>
<accession>A0ABQ5S9L9</accession>
<gene>
    <name evidence="2" type="ORF">VaNZ11_010534</name>
</gene>
<evidence type="ECO:0000313" key="2">
    <source>
        <dbReference type="EMBL" id="GLI66612.1"/>
    </source>
</evidence>
<proteinExistence type="predicted"/>
<organism evidence="2 3">
    <name type="scientific">Volvox africanus</name>
    <dbReference type="NCBI Taxonomy" id="51714"/>
    <lineage>
        <taxon>Eukaryota</taxon>
        <taxon>Viridiplantae</taxon>
        <taxon>Chlorophyta</taxon>
        <taxon>core chlorophytes</taxon>
        <taxon>Chlorophyceae</taxon>
        <taxon>CS clade</taxon>
        <taxon>Chlamydomonadales</taxon>
        <taxon>Volvocaceae</taxon>
        <taxon>Volvox</taxon>
    </lineage>
</organism>
<reference evidence="2 3" key="1">
    <citation type="journal article" date="2023" name="IScience">
        <title>Expanded male sex-determining region conserved during the evolution of homothallism in the green alga Volvox.</title>
        <authorList>
            <person name="Yamamoto K."/>
            <person name="Matsuzaki R."/>
            <person name="Mahakham W."/>
            <person name="Heman W."/>
            <person name="Sekimoto H."/>
            <person name="Kawachi M."/>
            <person name="Minakuchi Y."/>
            <person name="Toyoda A."/>
            <person name="Nozaki H."/>
        </authorList>
    </citation>
    <scope>NUCLEOTIDE SEQUENCE [LARGE SCALE GENOMIC DNA]</scope>
    <source>
        <strain evidence="2 3">NIES-4468</strain>
    </source>
</reference>
<protein>
    <submittedName>
        <fullName evidence="2">Uncharacterized protein</fullName>
    </submittedName>
</protein>
<evidence type="ECO:0000256" key="1">
    <source>
        <dbReference type="SAM" id="MobiDB-lite"/>
    </source>
</evidence>
<dbReference type="EMBL" id="BSDZ01000035">
    <property type="protein sequence ID" value="GLI66612.1"/>
    <property type="molecule type" value="Genomic_DNA"/>
</dbReference>
<feature type="region of interest" description="Disordered" evidence="1">
    <location>
        <begin position="300"/>
        <end position="332"/>
    </location>
</feature>
<name>A0ABQ5S9L9_9CHLO</name>